<sequence>MIKTRAINKMRKGNETNRGVSEDVYPFGCIKSFGCSFQNIPHRTGQGRVLVKGICELTKKDKQPSLIHAVQLVTTRNVEPLLQAHLFLSQRAKIDRVDNSEEVKESLQIDVLQFANVFSLLLEITVEHRVARLSAFFDQPIKGYLQFGGVATPQNVPKSKLGEVRAGDHWD</sequence>
<evidence type="ECO:0000313" key="1">
    <source>
        <dbReference type="EMBL" id="TKR88840.1"/>
    </source>
</evidence>
<dbReference type="Proteomes" id="UP000298663">
    <property type="component" value="Unassembled WGS sequence"/>
</dbReference>
<organism evidence="1 2">
    <name type="scientific">Steinernema carpocapsae</name>
    <name type="common">Entomopathogenic nematode</name>
    <dbReference type="NCBI Taxonomy" id="34508"/>
    <lineage>
        <taxon>Eukaryota</taxon>
        <taxon>Metazoa</taxon>
        <taxon>Ecdysozoa</taxon>
        <taxon>Nematoda</taxon>
        <taxon>Chromadorea</taxon>
        <taxon>Rhabditida</taxon>
        <taxon>Tylenchina</taxon>
        <taxon>Panagrolaimomorpha</taxon>
        <taxon>Strongyloidoidea</taxon>
        <taxon>Steinernematidae</taxon>
        <taxon>Steinernema</taxon>
    </lineage>
</organism>
<proteinExistence type="predicted"/>
<gene>
    <name evidence="1" type="ORF">L596_013021</name>
</gene>
<accession>A0A4U5NZE8</accession>
<reference evidence="1 2" key="1">
    <citation type="journal article" date="2015" name="Genome Biol.">
        <title>Comparative genomics of Steinernema reveals deeply conserved gene regulatory networks.</title>
        <authorList>
            <person name="Dillman A.R."/>
            <person name="Macchietto M."/>
            <person name="Porter C.F."/>
            <person name="Rogers A."/>
            <person name="Williams B."/>
            <person name="Antoshechkin I."/>
            <person name="Lee M.M."/>
            <person name="Goodwin Z."/>
            <person name="Lu X."/>
            <person name="Lewis E.E."/>
            <person name="Goodrich-Blair H."/>
            <person name="Stock S.P."/>
            <person name="Adams B.J."/>
            <person name="Sternberg P.W."/>
            <person name="Mortazavi A."/>
        </authorList>
    </citation>
    <scope>NUCLEOTIDE SEQUENCE [LARGE SCALE GENOMIC DNA]</scope>
    <source>
        <strain evidence="1 2">ALL</strain>
    </source>
</reference>
<comment type="caution">
    <text evidence="1">The sequence shown here is derived from an EMBL/GenBank/DDBJ whole genome shotgun (WGS) entry which is preliminary data.</text>
</comment>
<protein>
    <submittedName>
        <fullName evidence="1">Uncharacterized protein</fullName>
    </submittedName>
</protein>
<name>A0A4U5NZE8_STECR</name>
<reference evidence="1 2" key="2">
    <citation type="journal article" date="2019" name="G3 (Bethesda)">
        <title>Hybrid Assembly of the Genome of the Entomopathogenic Nematode Steinernema carpocapsae Identifies the X-Chromosome.</title>
        <authorList>
            <person name="Serra L."/>
            <person name="Macchietto M."/>
            <person name="Macias-Munoz A."/>
            <person name="McGill C.J."/>
            <person name="Rodriguez I.M."/>
            <person name="Rodriguez B."/>
            <person name="Murad R."/>
            <person name="Mortazavi A."/>
        </authorList>
    </citation>
    <scope>NUCLEOTIDE SEQUENCE [LARGE SCALE GENOMIC DNA]</scope>
    <source>
        <strain evidence="1 2">ALL</strain>
    </source>
</reference>
<keyword evidence="2" id="KW-1185">Reference proteome</keyword>
<dbReference type="EMBL" id="AZBU02000003">
    <property type="protein sequence ID" value="TKR88840.1"/>
    <property type="molecule type" value="Genomic_DNA"/>
</dbReference>
<evidence type="ECO:0000313" key="2">
    <source>
        <dbReference type="Proteomes" id="UP000298663"/>
    </source>
</evidence>
<dbReference type="AlphaFoldDB" id="A0A4U5NZE8"/>